<dbReference type="PANTHER" id="PTHR38831:SF1">
    <property type="entry name" value="TYPE II SECRETION SYSTEM PROTEIN K-RELATED"/>
    <property type="match status" value="1"/>
</dbReference>
<evidence type="ECO:0000259" key="10">
    <source>
        <dbReference type="Pfam" id="PF03934"/>
    </source>
</evidence>
<name>A0A1J5S3Q9_9ZZZZ</name>
<feature type="domain" description="T2SS protein K first SAM-like" evidence="11">
    <location>
        <begin position="101"/>
        <end position="203"/>
    </location>
</feature>
<dbReference type="PANTHER" id="PTHR38831">
    <property type="entry name" value="TYPE II SECRETION SYSTEM PROTEIN K"/>
    <property type="match status" value="1"/>
</dbReference>
<dbReference type="InterPro" id="IPR038072">
    <property type="entry name" value="GspK_central_sf"/>
</dbReference>
<dbReference type="AlphaFoldDB" id="A0A1J5S3Q9"/>
<dbReference type="GO" id="GO:0005886">
    <property type="term" value="C:plasma membrane"/>
    <property type="evidence" value="ECO:0007669"/>
    <property type="project" value="UniProtKB-SubCell"/>
</dbReference>
<dbReference type="NCBIfam" id="NF037980">
    <property type="entry name" value="T2SS_GspK"/>
    <property type="match status" value="1"/>
</dbReference>
<comment type="subcellular location">
    <subcellularLocation>
        <location evidence="1">Cell inner membrane</location>
    </subcellularLocation>
</comment>
<evidence type="ECO:0000256" key="8">
    <source>
        <dbReference type="ARBA" id="ARBA00022989"/>
    </source>
</evidence>
<evidence type="ECO:0000256" key="2">
    <source>
        <dbReference type="ARBA" id="ARBA00007246"/>
    </source>
</evidence>
<dbReference type="InterPro" id="IPR049179">
    <property type="entry name" value="T2SSK_SAM-like_2nd"/>
</dbReference>
<organism evidence="12">
    <name type="scientific">mine drainage metagenome</name>
    <dbReference type="NCBI Taxonomy" id="410659"/>
    <lineage>
        <taxon>unclassified sequences</taxon>
        <taxon>metagenomes</taxon>
        <taxon>ecological metagenomes</taxon>
    </lineage>
</organism>
<keyword evidence="7" id="KW-0653">Protein transport</keyword>
<evidence type="ECO:0000256" key="1">
    <source>
        <dbReference type="ARBA" id="ARBA00004533"/>
    </source>
</evidence>
<evidence type="ECO:0000256" key="7">
    <source>
        <dbReference type="ARBA" id="ARBA00022927"/>
    </source>
</evidence>
<evidence type="ECO:0000256" key="5">
    <source>
        <dbReference type="ARBA" id="ARBA00022519"/>
    </source>
</evidence>
<dbReference type="EMBL" id="MLJW01000069">
    <property type="protein sequence ID" value="OIR03049.1"/>
    <property type="molecule type" value="Genomic_DNA"/>
</dbReference>
<dbReference type="InterPro" id="IPR005628">
    <property type="entry name" value="GspK"/>
</dbReference>
<reference evidence="12" key="1">
    <citation type="submission" date="2016-10" db="EMBL/GenBank/DDBJ databases">
        <title>Sequence of Gallionella enrichment culture.</title>
        <authorList>
            <person name="Poehlein A."/>
            <person name="Muehling M."/>
            <person name="Daniel R."/>
        </authorList>
    </citation>
    <scope>NUCLEOTIDE SEQUENCE</scope>
</reference>
<feature type="domain" description="T2SS protein K second SAM-like" evidence="10">
    <location>
        <begin position="207"/>
        <end position="253"/>
    </location>
</feature>
<dbReference type="Gene3D" id="3.30.1300.30">
    <property type="entry name" value="GSPII I/J protein-like"/>
    <property type="match status" value="1"/>
</dbReference>
<keyword evidence="8" id="KW-1133">Transmembrane helix</keyword>
<keyword evidence="6" id="KW-0812">Transmembrane</keyword>
<keyword evidence="9" id="KW-0472">Membrane</keyword>
<evidence type="ECO:0000313" key="12">
    <source>
        <dbReference type="EMBL" id="OIR03049.1"/>
    </source>
</evidence>
<comment type="caution">
    <text evidence="12">The sequence shown here is derived from an EMBL/GenBank/DDBJ whole genome shotgun (WGS) entry which is preliminary data.</text>
</comment>
<evidence type="ECO:0000256" key="6">
    <source>
        <dbReference type="ARBA" id="ARBA00022692"/>
    </source>
</evidence>
<evidence type="ECO:0000256" key="3">
    <source>
        <dbReference type="ARBA" id="ARBA00022448"/>
    </source>
</evidence>
<dbReference type="SUPFAM" id="SSF158544">
    <property type="entry name" value="GspK insert domain-like"/>
    <property type="match status" value="1"/>
</dbReference>
<dbReference type="Pfam" id="PF03934">
    <property type="entry name" value="T2SSK"/>
    <property type="match status" value="1"/>
</dbReference>
<dbReference type="Gene3D" id="1.10.40.60">
    <property type="entry name" value="EpsJ-like"/>
    <property type="match status" value="2"/>
</dbReference>
<comment type="similarity">
    <text evidence="2">Belongs to the GSP K family.</text>
</comment>
<dbReference type="PIRSF" id="PIRSF002786">
    <property type="entry name" value="XcpX"/>
    <property type="match status" value="1"/>
</dbReference>
<proteinExistence type="inferred from homology"/>
<evidence type="ECO:0000259" key="11">
    <source>
        <dbReference type="Pfam" id="PF21687"/>
    </source>
</evidence>
<gene>
    <name evidence="12" type="primary">gspK_4</name>
    <name evidence="12" type="ORF">GALL_148270</name>
</gene>
<keyword evidence="5" id="KW-0997">Cell inner membrane</keyword>
<dbReference type="Pfam" id="PF21687">
    <property type="entry name" value="T2SSK_1st"/>
    <property type="match status" value="1"/>
</dbReference>
<keyword evidence="4" id="KW-1003">Cell membrane</keyword>
<accession>A0A1J5S3Q9</accession>
<dbReference type="InterPro" id="IPR045584">
    <property type="entry name" value="Pilin-like"/>
</dbReference>
<keyword evidence="3" id="KW-0813">Transport</keyword>
<evidence type="ECO:0000256" key="9">
    <source>
        <dbReference type="ARBA" id="ARBA00023136"/>
    </source>
</evidence>
<protein>
    <submittedName>
        <fullName evidence="12">Putative type II secretion system protein K</fullName>
    </submittedName>
</protein>
<dbReference type="SUPFAM" id="SSF54523">
    <property type="entry name" value="Pili subunits"/>
    <property type="match status" value="1"/>
</dbReference>
<dbReference type="GO" id="GO:0009306">
    <property type="term" value="P:protein secretion"/>
    <property type="evidence" value="ECO:0007669"/>
    <property type="project" value="InterPro"/>
</dbReference>
<dbReference type="InterPro" id="IPR049031">
    <property type="entry name" value="T2SSK_SAM-like_1st"/>
</dbReference>
<evidence type="ECO:0000256" key="4">
    <source>
        <dbReference type="ARBA" id="ARBA00022475"/>
    </source>
</evidence>
<sequence>MRRRQRGVAIVLAMSVVALAAMAATAIMVSQSTWSRQSELRTEHAQAQLLVSAGVEWVRAVLSDDRRVSSVDYLGEPWALRLPPMPVENGELAGHIDDQQGLFNLNNLVTGGKENLAQFVRFQRLLAILGLPENLAAALVDWEDSDSVVQPQGGAEDAYYLSRDPPYLAANRPLIDTGELSLVRGFDQDTRARLAPFVTALPQSTPVNVNTAPPEVLAAVIDGLDLDGARILVAGRERAYFRDVADFTSRLPKGASISGSDVSVSSDYFLASMRVTVGDARARGQALLFRPDFKWPTIIWRKYL</sequence>